<evidence type="ECO:0000313" key="3">
    <source>
        <dbReference type="Proteomes" id="UP001237642"/>
    </source>
</evidence>
<keyword evidence="3" id="KW-1185">Reference proteome</keyword>
<dbReference type="GO" id="GO:0004222">
    <property type="term" value="F:metalloendopeptidase activity"/>
    <property type="evidence" value="ECO:0007669"/>
    <property type="project" value="TreeGrafter"/>
</dbReference>
<evidence type="ECO:0000313" key="2">
    <source>
        <dbReference type="EMBL" id="KAK1395387.1"/>
    </source>
</evidence>
<dbReference type="GO" id="GO:0051603">
    <property type="term" value="P:proteolysis involved in protein catabolic process"/>
    <property type="evidence" value="ECO:0007669"/>
    <property type="project" value="TreeGrafter"/>
</dbReference>
<dbReference type="PANTHER" id="PTHR22726:SF1">
    <property type="entry name" value="METALLOENDOPEPTIDASE OMA1, MITOCHONDRIAL"/>
    <property type="match status" value="1"/>
</dbReference>
<protein>
    <submittedName>
        <fullName evidence="2">Uncharacterized protein</fullName>
    </submittedName>
</protein>
<dbReference type="AlphaFoldDB" id="A0AAD8N464"/>
<feature type="region of interest" description="Disordered" evidence="1">
    <location>
        <begin position="21"/>
        <end position="43"/>
    </location>
</feature>
<reference evidence="2" key="1">
    <citation type="submission" date="2023-02" db="EMBL/GenBank/DDBJ databases">
        <title>Genome of toxic invasive species Heracleum sosnowskyi carries increased number of genes despite the absence of recent whole-genome duplications.</title>
        <authorList>
            <person name="Schelkunov M."/>
            <person name="Shtratnikova V."/>
            <person name="Makarenko M."/>
            <person name="Klepikova A."/>
            <person name="Omelchenko D."/>
            <person name="Novikova G."/>
            <person name="Obukhova E."/>
            <person name="Bogdanov V."/>
            <person name="Penin A."/>
            <person name="Logacheva M."/>
        </authorList>
    </citation>
    <scope>NUCLEOTIDE SEQUENCE</scope>
    <source>
        <strain evidence="2">Hsosn_3</strain>
        <tissue evidence="2">Leaf</tissue>
    </source>
</reference>
<evidence type="ECO:0000256" key="1">
    <source>
        <dbReference type="SAM" id="MobiDB-lite"/>
    </source>
</evidence>
<sequence>MASAGYDPQAAPKVYEIFENKSSPGSDFCDMHPSGKKREPRNWPEEKTHIVFAPSHFDKIVGDFFLHQKLQLNQPPFAIRQESEADHIGLLVMASARYDPQAAPKVYEIFEKNESSETGIYDKCTSAKKRAEKLASGEVMKRSKFNILESY</sequence>
<name>A0AAD8N464_9APIA</name>
<dbReference type="EMBL" id="JAUIZM010000003">
    <property type="protein sequence ID" value="KAK1395387.1"/>
    <property type="molecule type" value="Genomic_DNA"/>
</dbReference>
<dbReference type="Proteomes" id="UP001237642">
    <property type="component" value="Unassembled WGS sequence"/>
</dbReference>
<dbReference type="InterPro" id="IPR051156">
    <property type="entry name" value="Mito/Outer_Membr_Metalloprot"/>
</dbReference>
<comment type="caution">
    <text evidence="2">The sequence shown here is derived from an EMBL/GenBank/DDBJ whole genome shotgun (WGS) entry which is preliminary data.</text>
</comment>
<dbReference type="PANTHER" id="PTHR22726">
    <property type="entry name" value="METALLOENDOPEPTIDASE OMA1"/>
    <property type="match status" value="1"/>
</dbReference>
<accession>A0AAD8N464</accession>
<proteinExistence type="predicted"/>
<organism evidence="2 3">
    <name type="scientific">Heracleum sosnowskyi</name>
    <dbReference type="NCBI Taxonomy" id="360622"/>
    <lineage>
        <taxon>Eukaryota</taxon>
        <taxon>Viridiplantae</taxon>
        <taxon>Streptophyta</taxon>
        <taxon>Embryophyta</taxon>
        <taxon>Tracheophyta</taxon>
        <taxon>Spermatophyta</taxon>
        <taxon>Magnoliopsida</taxon>
        <taxon>eudicotyledons</taxon>
        <taxon>Gunneridae</taxon>
        <taxon>Pentapetalae</taxon>
        <taxon>asterids</taxon>
        <taxon>campanulids</taxon>
        <taxon>Apiales</taxon>
        <taxon>Apiaceae</taxon>
        <taxon>Apioideae</taxon>
        <taxon>apioid superclade</taxon>
        <taxon>Tordylieae</taxon>
        <taxon>Tordyliinae</taxon>
        <taxon>Heracleum</taxon>
    </lineage>
</organism>
<reference evidence="2" key="2">
    <citation type="submission" date="2023-05" db="EMBL/GenBank/DDBJ databases">
        <authorList>
            <person name="Schelkunov M.I."/>
        </authorList>
    </citation>
    <scope>NUCLEOTIDE SEQUENCE</scope>
    <source>
        <strain evidence="2">Hsosn_3</strain>
        <tissue evidence="2">Leaf</tissue>
    </source>
</reference>
<dbReference type="GO" id="GO:0016020">
    <property type="term" value="C:membrane"/>
    <property type="evidence" value="ECO:0007669"/>
    <property type="project" value="TreeGrafter"/>
</dbReference>
<gene>
    <name evidence="2" type="ORF">POM88_014443</name>
</gene>